<dbReference type="InterPro" id="IPR002781">
    <property type="entry name" value="TM_pro_TauE-like"/>
</dbReference>
<keyword evidence="4 8" id="KW-1003">Cell membrane</keyword>
<evidence type="ECO:0000256" key="3">
    <source>
        <dbReference type="ARBA" id="ARBA00022448"/>
    </source>
</evidence>
<gene>
    <name evidence="9" type="ORF">KL86DES1_22001</name>
</gene>
<feature type="transmembrane region" description="Helical" evidence="8">
    <location>
        <begin position="180"/>
        <end position="200"/>
    </location>
</feature>
<dbReference type="RefSeq" id="WP_232088353.1">
    <property type="nucleotide sequence ID" value="NZ_LT608333.1"/>
</dbReference>
<organism evidence="9">
    <name type="scientific">uncultured Desulfovibrio sp</name>
    <dbReference type="NCBI Taxonomy" id="167968"/>
    <lineage>
        <taxon>Bacteria</taxon>
        <taxon>Pseudomonadati</taxon>
        <taxon>Thermodesulfobacteriota</taxon>
        <taxon>Desulfovibrionia</taxon>
        <taxon>Desulfovibrionales</taxon>
        <taxon>Desulfovibrionaceae</taxon>
        <taxon>Desulfovibrio</taxon>
        <taxon>environmental samples</taxon>
    </lineage>
</organism>
<dbReference type="AlphaFoldDB" id="A0A212LAH1"/>
<proteinExistence type="inferred from homology"/>
<comment type="similarity">
    <text evidence="2 8">Belongs to the 4-toluene sulfonate uptake permease (TSUP) (TC 2.A.102) family.</text>
</comment>
<keyword evidence="6 8" id="KW-1133">Transmembrane helix</keyword>
<keyword evidence="7 8" id="KW-0472">Membrane</keyword>
<dbReference type="PANTHER" id="PTHR30269:SF23">
    <property type="entry name" value="MEMBRANE TRANSPORTER PROTEIN YDHB-RELATED"/>
    <property type="match status" value="1"/>
</dbReference>
<feature type="transmembrane region" description="Helical" evidence="8">
    <location>
        <begin position="150"/>
        <end position="171"/>
    </location>
</feature>
<name>A0A212LAH1_9BACT</name>
<keyword evidence="5 8" id="KW-0812">Transmembrane</keyword>
<sequence length="383" mass="39856">MACVFRECFKRGARDYTARLVLLPVMLFLFLAAPVAVLAQNGDQTRPAAQSSAPASGSVTAAPAATATFVDGSALLAASSTVQDSGQVLEQASSQPVDMTPIDNHPWWFWPLALLGFCFILGIIAVMAGVGGGVLFVPLVSGFFPFHLDFVRGAGLLVALAGALAAGPGLLRRNFANLRLALPVALIASACAIVGAMLGLALPTDVIQTCLGATILAIAVLLLLSKNSVRPVVNKQDAIGMALGMDGVFLEPSTGEVVEWKTHRTLAGLLLFIVIGIMAGMFGLGAGWANVPVLNLLMGAPLKVSVGTSKFLLSITDTSAAWVYLNQGCVIPLMAIPSIVGLMLGSVVGVRLLAVAKPKFIRYMVIFVLLFSGVKALMKGLGW</sequence>
<feature type="transmembrane region" description="Helical" evidence="8">
    <location>
        <begin position="20"/>
        <end position="39"/>
    </location>
</feature>
<accession>A0A212LAH1</accession>
<dbReference type="Pfam" id="PF01925">
    <property type="entry name" value="TauE"/>
    <property type="match status" value="1"/>
</dbReference>
<protein>
    <recommendedName>
        <fullName evidence="8">Probable membrane transporter protein</fullName>
    </recommendedName>
</protein>
<evidence type="ECO:0000256" key="4">
    <source>
        <dbReference type="ARBA" id="ARBA00022475"/>
    </source>
</evidence>
<evidence type="ECO:0000256" key="2">
    <source>
        <dbReference type="ARBA" id="ARBA00009142"/>
    </source>
</evidence>
<feature type="transmembrane region" description="Helical" evidence="8">
    <location>
        <begin position="107"/>
        <end position="130"/>
    </location>
</feature>
<dbReference type="GO" id="GO:0005886">
    <property type="term" value="C:plasma membrane"/>
    <property type="evidence" value="ECO:0007669"/>
    <property type="project" value="UniProtKB-SubCell"/>
</dbReference>
<evidence type="ECO:0000256" key="6">
    <source>
        <dbReference type="ARBA" id="ARBA00022989"/>
    </source>
</evidence>
<evidence type="ECO:0000256" key="7">
    <source>
        <dbReference type="ARBA" id="ARBA00023136"/>
    </source>
</evidence>
<dbReference type="EMBL" id="FMJC01000002">
    <property type="protein sequence ID" value="SCM74536.1"/>
    <property type="molecule type" value="Genomic_DNA"/>
</dbReference>
<comment type="subcellular location">
    <subcellularLocation>
        <location evidence="1 8">Cell membrane</location>
        <topology evidence="1 8">Multi-pass membrane protein</topology>
    </subcellularLocation>
</comment>
<evidence type="ECO:0000313" key="9">
    <source>
        <dbReference type="EMBL" id="SCM74536.1"/>
    </source>
</evidence>
<evidence type="ECO:0000256" key="5">
    <source>
        <dbReference type="ARBA" id="ARBA00022692"/>
    </source>
</evidence>
<keyword evidence="3" id="KW-0813">Transport</keyword>
<feature type="transmembrane region" description="Helical" evidence="8">
    <location>
        <begin position="360"/>
        <end position="378"/>
    </location>
</feature>
<feature type="transmembrane region" description="Helical" evidence="8">
    <location>
        <begin position="206"/>
        <end position="225"/>
    </location>
</feature>
<evidence type="ECO:0000256" key="1">
    <source>
        <dbReference type="ARBA" id="ARBA00004651"/>
    </source>
</evidence>
<dbReference type="InterPro" id="IPR052017">
    <property type="entry name" value="TSUP"/>
</dbReference>
<evidence type="ECO:0000256" key="8">
    <source>
        <dbReference type="RuleBase" id="RU363041"/>
    </source>
</evidence>
<reference evidence="9" key="1">
    <citation type="submission" date="2016-08" db="EMBL/GenBank/DDBJ databases">
        <authorList>
            <person name="Seilhamer J.J."/>
        </authorList>
    </citation>
    <scope>NUCLEOTIDE SEQUENCE</scope>
    <source>
        <strain evidence="9">86-1</strain>
    </source>
</reference>
<dbReference type="PANTHER" id="PTHR30269">
    <property type="entry name" value="TRANSMEMBRANE PROTEIN YFCA"/>
    <property type="match status" value="1"/>
</dbReference>
<feature type="transmembrane region" description="Helical" evidence="8">
    <location>
        <begin position="269"/>
        <end position="289"/>
    </location>
</feature>
<feature type="transmembrane region" description="Helical" evidence="8">
    <location>
        <begin position="330"/>
        <end position="353"/>
    </location>
</feature>